<evidence type="ECO:0000313" key="2">
    <source>
        <dbReference type="EMBL" id="TSB17902.1"/>
    </source>
</evidence>
<gene>
    <name evidence="2" type="ORF">FNZ23_30160</name>
</gene>
<proteinExistence type="predicted"/>
<sequence>FSRTPGAVRRPPAQPGADTAEIARDWAVPGLLDDVQDVPPPIPGADRDRPFPGASPRHAGGPLTAAARPFVAHRNSAPRRARTP</sequence>
<comment type="caution">
    <text evidence="2">The sequence shown here is derived from an EMBL/GenBank/DDBJ whole genome shotgun (WGS) entry which is preliminary data.</text>
</comment>
<reference evidence="2 3" key="1">
    <citation type="submission" date="2019-07" db="EMBL/GenBank/DDBJ databases">
        <title>Draft genome for Streptomyces benahoarensis MZ03-48.</title>
        <authorList>
            <person name="Gonzalez-Pimentel J.L."/>
        </authorList>
    </citation>
    <scope>NUCLEOTIDE SEQUENCE [LARGE SCALE GENOMIC DNA]</scope>
    <source>
        <strain evidence="2 3">MZ03-48</strain>
    </source>
</reference>
<feature type="non-terminal residue" evidence="2">
    <location>
        <position position="1"/>
    </location>
</feature>
<accession>A0A553XLZ6</accession>
<keyword evidence="3" id="KW-1185">Reference proteome</keyword>
<name>A0A553XLZ6_9ACTN</name>
<feature type="region of interest" description="Disordered" evidence="1">
    <location>
        <begin position="1"/>
        <end position="84"/>
    </location>
</feature>
<evidence type="ECO:0000256" key="1">
    <source>
        <dbReference type="SAM" id="MobiDB-lite"/>
    </source>
</evidence>
<dbReference type="Proteomes" id="UP000320888">
    <property type="component" value="Unassembled WGS sequence"/>
</dbReference>
<organism evidence="2 3">
    <name type="scientific">Streptomyces benahoarensis</name>
    <dbReference type="NCBI Taxonomy" id="2595054"/>
    <lineage>
        <taxon>Bacteria</taxon>
        <taxon>Bacillati</taxon>
        <taxon>Actinomycetota</taxon>
        <taxon>Actinomycetes</taxon>
        <taxon>Kitasatosporales</taxon>
        <taxon>Streptomycetaceae</taxon>
        <taxon>Streptomyces</taxon>
    </lineage>
</organism>
<dbReference type="AlphaFoldDB" id="A0A553XLZ6"/>
<dbReference type="EMBL" id="VKLS01000852">
    <property type="protein sequence ID" value="TSB17902.1"/>
    <property type="molecule type" value="Genomic_DNA"/>
</dbReference>
<protein>
    <submittedName>
        <fullName evidence="2">Uncharacterized protein</fullName>
    </submittedName>
</protein>
<evidence type="ECO:0000313" key="3">
    <source>
        <dbReference type="Proteomes" id="UP000320888"/>
    </source>
</evidence>